<dbReference type="EMBL" id="BHYK01000010">
    <property type="protein sequence ID" value="GCD10461.1"/>
    <property type="molecule type" value="Genomic_DNA"/>
</dbReference>
<comment type="caution">
    <text evidence="1">The sequence shown here is derived from an EMBL/GenBank/DDBJ whole genome shotgun (WGS) entry which is preliminary data.</text>
</comment>
<name>A0A401ULQ8_9CLOT</name>
<gene>
    <name evidence="1" type="ORF">Ctaglu_20840</name>
</gene>
<reference evidence="1 2" key="1">
    <citation type="submission" date="2018-11" db="EMBL/GenBank/DDBJ databases">
        <title>Genome sequencing and assembly of Clostridium tagluense strain A121.</title>
        <authorList>
            <person name="Murakami T."/>
            <person name="Segawa T."/>
            <person name="Shcherbakova V.A."/>
            <person name="Mori H."/>
            <person name="Yoshimura Y."/>
        </authorList>
    </citation>
    <scope>NUCLEOTIDE SEQUENCE [LARGE SCALE GENOMIC DNA]</scope>
    <source>
        <strain evidence="1 2">A121</strain>
    </source>
</reference>
<organism evidence="1 2">
    <name type="scientific">Clostridium tagluense</name>
    <dbReference type="NCBI Taxonomy" id="360422"/>
    <lineage>
        <taxon>Bacteria</taxon>
        <taxon>Bacillati</taxon>
        <taxon>Bacillota</taxon>
        <taxon>Clostridia</taxon>
        <taxon>Eubacteriales</taxon>
        <taxon>Clostridiaceae</taxon>
        <taxon>Clostridium</taxon>
    </lineage>
</organism>
<dbReference type="RefSeq" id="WP_125001137.1">
    <property type="nucleotide sequence ID" value="NZ_BHYK01000010.1"/>
</dbReference>
<evidence type="ECO:0000313" key="2">
    <source>
        <dbReference type="Proteomes" id="UP000287872"/>
    </source>
</evidence>
<keyword evidence="2" id="KW-1185">Reference proteome</keyword>
<dbReference type="Proteomes" id="UP000287872">
    <property type="component" value="Unassembled WGS sequence"/>
</dbReference>
<dbReference type="AlphaFoldDB" id="A0A401ULQ8"/>
<proteinExistence type="predicted"/>
<evidence type="ECO:0000313" key="1">
    <source>
        <dbReference type="EMBL" id="GCD10461.1"/>
    </source>
</evidence>
<dbReference type="OrthoDB" id="9770443at2"/>
<accession>A0A401ULQ8</accession>
<sequence length="281" mass="30831">MSNKFIQETVSREILVAQRDASVIRQFCATEYEGDIKGKGTSVKVNILIPATLKDTSTSPVSREADGLDTNTVTISLEQDKNYKFEISHKDVAEGMPTGMFAETLTDIGQQIALEADKLVLSKYTEVLKENIIPKASVDKSNIYDYLIDLDVKMDELEIPQMGRIVVLPPRIAGLLAKDTIIRTAKEQDMPLGYVTKVGNLTIVKSNNVAIKEVSSVKDSFECLAFVAGKTFAHVNGFCEDKVVDSSVVTTGFKDIAMGQIISGAKLVMAKYAVLFEISYK</sequence>
<protein>
    <submittedName>
        <fullName evidence="1">Uncharacterized protein</fullName>
    </submittedName>
</protein>